<gene>
    <name evidence="13" type="ORF">pdam_00004490</name>
</gene>
<reference evidence="13 14" key="1">
    <citation type="journal article" date="2018" name="Sci. Rep.">
        <title>Comparative analysis of the Pocillopora damicornis genome highlights role of immune system in coral evolution.</title>
        <authorList>
            <person name="Cunning R."/>
            <person name="Bay R.A."/>
            <person name="Gillette P."/>
            <person name="Baker A.C."/>
            <person name="Traylor-Knowles N."/>
        </authorList>
    </citation>
    <scope>NUCLEOTIDE SEQUENCE [LARGE SCALE GENOMIC DNA]</scope>
    <source>
        <strain evidence="13">RSMAS</strain>
        <tissue evidence="13">Whole animal</tissue>
    </source>
</reference>
<comment type="caution">
    <text evidence="13">The sequence shown here is derived from an EMBL/GenBank/DDBJ whole genome shotgun (WGS) entry which is preliminary data.</text>
</comment>
<evidence type="ECO:0000256" key="6">
    <source>
        <dbReference type="ARBA" id="ARBA00023053"/>
    </source>
</evidence>
<comment type="subcellular location">
    <subcellularLocation>
        <location evidence="1">Cell membrane</location>
        <topology evidence="1">Multi-pass membrane protein</topology>
    </subcellularLocation>
</comment>
<evidence type="ECO:0000256" key="11">
    <source>
        <dbReference type="SAM" id="SignalP"/>
    </source>
</evidence>
<organism evidence="13 14">
    <name type="scientific">Pocillopora damicornis</name>
    <name type="common">Cauliflower coral</name>
    <name type="synonym">Millepora damicornis</name>
    <dbReference type="NCBI Taxonomy" id="46731"/>
    <lineage>
        <taxon>Eukaryota</taxon>
        <taxon>Metazoa</taxon>
        <taxon>Cnidaria</taxon>
        <taxon>Anthozoa</taxon>
        <taxon>Hexacorallia</taxon>
        <taxon>Scleractinia</taxon>
        <taxon>Astrocoeniina</taxon>
        <taxon>Pocilloporidae</taxon>
        <taxon>Pocillopora</taxon>
    </lineage>
</organism>
<evidence type="ECO:0000256" key="1">
    <source>
        <dbReference type="ARBA" id="ARBA00004651"/>
    </source>
</evidence>
<evidence type="ECO:0000313" key="13">
    <source>
        <dbReference type="EMBL" id="RMX60072.1"/>
    </source>
</evidence>
<evidence type="ECO:0000256" key="9">
    <source>
        <dbReference type="ARBA" id="ARBA00023201"/>
    </source>
</evidence>
<dbReference type="InterPro" id="IPR006153">
    <property type="entry name" value="Cation/H_exchanger_TM"/>
</dbReference>
<dbReference type="Gene3D" id="6.10.140.1330">
    <property type="match status" value="1"/>
</dbReference>
<dbReference type="GO" id="GO:0051453">
    <property type="term" value="P:regulation of intracellular pH"/>
    <property type="evidence" value="ECO:0007669"/>
    <property type="project" value="TreeGrafter"/>
</dbReference>
<evidence type="ECO:0000256" key="5">
    <source>
        <dbReference type="ARBA" id="ARBA00022989"/>
    </source>
</evidence>
<keyword evidence="5 10" id="KW-1133">Transmembrane helix</keyword>
<keyword evidence="6" id="KW-0915">Sodium</keyword>
<feature type="transmembrane region" description="Helical" evidence="10">
    <location>
        <begin position="67"/>
        <end position="87"/>
    </location>
</feature>
<dbReference type="STRING" id="46731.A0A3M6V2F2"/>
<keyword evidence="9" id="KW-0739">Sodium transport</keyword>
<evidence type="ECO:0000313" key="14">
    <source>
        <dbReference type="Proteomes" id="UP000275408"/>
    </source>
</evidence>
<dbReference type="OrthoDB" id="441412at2759"/>
<keyword evidence="3" id="KW-1003">Cell membrane</keyword>
<proteinExistence type="predicted"/>
<dbReference type="PANTHER" id="PTHR10110:SF86">
    <property type="entry name" value="SODIUM_HYDROGEN EXCHANGER 7"/>
    <property type="match status" value="1"/>
</dbReference>
<dbReference type="EMBL" id="RCHS01000245">
    <property type="protein sequence ID" value="RMX60072.1"/>
    <property type="molecule type" value="Genomic_DNA"/>
</dbReference>
<dbReference type="PANTHER" id="PTHR10110">
    <property type="entry name" value="SODIUM/HYDROGEN EXCHANGER"/>
    <property type="match status" value="1"/>
</dbReference>
<dbReference type="Pfam" id="PF00999">
    <property type="entry name" value="Na_H_Exchanger"/>
    <property type="match status" value="1"/>
</dbReference>
<sequence length="129" mass="14233">MSSQNPHLILTTFLPVLLFESAFAMDVHIFYKMFWQVVLLAVFGLAVATALSGIMAKMVFVDYHWTWLEAMLFGSIVSATDPVAVVALLNDLGTSKQLSTIIEGESLLNDGMAIVLYKIFFSLAFSSMT</sequence>
<dbReference type="InterPro" id="IPR018422">
    <property type="entry name" value="Cation/H_exchanger_CPA1"/>
</dbReference>
<dbReference type="GO" id="GO:0005886">
    <property type="term" value="C:plasma membrane"/>
    <property type="evidence" value="ECO:0007669"/>
    <property type="project" value="UniProtKB-SubCell"/>
</dbReference>
<dbReference type="GO" id="GO:0015386">
    <property type="term" value="F:potassium:proton antiporter activity"/>
    <property type="evidence" value="ECO:0007669"/>
    <property type="project" value="TreeGrafter"/>
</dbReference>
<dbReference type="GO" id="GO:0015385">
    <property type="term" value="F:sodium:proton antiporter activity"/>
    <property type="evidence" value="ECO:0007669"/>
    <property type="project" value="InterPro"/>
</dbReference>
<feature type="transmembrane region" description="Helical" evidence="10">
    <location>
        <begin position="34"/>
        <end position="55"/>
    </location>
</feature>
<evidence type="ECO:0000256" key="4">
    <source>
        <dbReference type="ARBA" id="ARBA00022692"/>
    </source>
</evidence>
<evidence type="ECO:0000256" key="8">
    <source>
        <dbReference type="ARBA" id="ARBA00023136"/>
    </source>
</evidence>
<evidence type="ECO:0000256" key="10">
    <source>
        <dbReference type="SAM" id="Phobius"/>
    </source>
</evidence>
<name>A0A3M6V2F2_POCDA</name>
<keyword evidence="11" id="KW-0732">Signal</keyword>
<feature type="domain" description="Cation/H+ exchanger transmembrane" evidence="12">
    <location>
        <begin position="5"/>
        <end position="124"/>
    </location>
</feature>
<evidence type="ECO:0000256" key="3">
    <source>
        <dbReference type="ARBA" id="ARBA00022475"/>
    </source>
</evidence>
<dbReference type="GO" id="GO:0098719">
    <property type="term" value="P:sodium ion import across plasma membrane"/>
    <property type="evidence" value="ECO:0007669"/>
    <property type="project" value="TreeGrafter"/>
</dbReference>
<evidence type="ECO:0000256" key="2">
    <source>
        <dbReference type="ARBA" id="ARBA00022448"/>
    </source>
</evidence>
<protein>
    <recommendedName>
        <fullName evidence="12">Cation/H+ exchanger transmembrane domain-containing protein</fullName>
    </recommendedName>
</protein>
<evidence type="ECO:0000256" key="7">
    <source>
        <dbReference type="ARBA" id="ARBA00023065"/>
    </source>
</evidence>
<keyword evidence="14" id="KW-1185">Reference proteome</keyword>
<feature type="non-terminal residue" evidence="13">
    <location>
        <position position="129"/>
    </location>
</feature>
<dbReference type="AlphaFoldDB" id="A0A3M6V2F2"/>
<keyword evidence="8 10" id="KW-0472">Membrane</keyword>
<evidence type="ECO:0000259" key="12">
    <source>
        <dbReference type="Pfam" id="PF00999"/>
    </source>
</evidence>
<keyword evidence="2" id="KW-0813">Transport</keyword>
<feature type="chain" id="PRO_5018176629" description="Cation/H+ exchanger transmembrane domain-containing protein" evidence="11">
    <location>
        <begin position="25"/>
        <end position="129"/>
    </location>
</feature>
<keyword evidence="4 10" id="KW-0812">Transmembrane</keyword>
<feature type="signal peptide" evidence="11">
    <location>
        <begin position="1"/>
        <end position="24"/>
    </location>
</feature>
<dbReference type="Proteomes" id="UP000275408">
    <property type="component" value="Unassembled WGS sequence"/>
</dbReference>
<keyword evidence="7" id="KW-0406">Ion transport</keyword>
<accession>A0A3M6V2F2</accession>